<dbReference type="RefSeq" id="WP_124144303.1">
    <property type="nucleotide sequence ID" value="NZ_CAWOKI010000008.1"/>
</dbReference>
<comment type="caution">
    <text evidence="2">The sequence shown here is derived from an EMBL/GenBank/DDBJ whole genome shotgun (WGS) entry which is preliminary data.</text>
</comment>
<evidence type="ECO:0008006" key="4">
    <source>
        <dbReference type="Google" id="ProtNLM"/>
    </source>
</evidence>
<dbReference type="AlphaFoldDB" id="A0A3N6P3X5"/>
<proteinExistence type="predicted"/>
<evidence type="ECO:0000313" key="3">
    <source>
        <dbReference type="Proteomes" id="UP000269154"/>
    </source>
</evidence>
<dbReference type="Gene3D" id="2.60.120.380">
    <property type="match status" value="1"/>
</dbReference>
<protein>
    <recommendedName>
        <fullName evidence="4">DUF4101 domain-containing protein</fullName>
    </recommendedName>
</protein>
<evidence type="ECO:0000256" key="1">
    <source>
        <dbReference type="SAM" id="MobiDB-lite"/>
    </source>
</evidence>
<feature type="region of interest" description="Disordered" evidence="1">
    <location>
        <begin position="154"/>
        <end position="194"/>
    </location>
</feature>
<dbReference type="EMBL" id="RCBY01000250">
    <property type="protein sequence ID" value="RQH27490.1"/>
    <property type="molecule type" value="Genomic_DNA"/>
</dbReference>
<feature type="compositionally biased region" description="Low complexity" evidence="1">
    <location>
        <begin position="171"/>
        <end position="186"/>
    </location>
</feature>
<accession>A0A3N6P3X5</accession>
<dbReference type="PROSITE" id="PS51257">
    <property type="entry name" value="PROKAR_LIPOPROTEIN"/>
    <property type="match status" value="1"/>
</dbReference>
<gene>
    <name evidence="2" type="ORF">D5R40_27400</name>
</gene>
<evidence type="ECO:0000313" key="2">
    <source>
        <dbReference type="EMBL" id="RQH27490.1"/>
    </source>
</evidence>
<reference evidence="2 3" key="1">
    <citation type="journal article" date="2018" name="ACS Chem. Biol.">
        <title>Ketoreductase domain dysfunction expands chemodiversity: malyngamide biosynthesis in the cyanobacterium Okeania hirsuta.</title>
        <authorList>
            <person name="Moss N.A."/>
            <person name="Leao T."/>
            <person name="Rankin M."/>
            <person name="McCullough T.M."/>
            <person name="Qu P."/>
            <person name="Korobeynikov A."/>
            <person name="Smith J.L."/>
            <person name="Gerwick L."/>
            <person name="Gerwick W.H."/>
        </authorList>
    </citation>
    <scope>NUCLEOTIDE SEQUENCE [LARGE SCALE GENOMIC DNA]</scope>
    <source>
        <strain evidence="2 3">PAB10Feb10-1</strain>
    </source>
</reference>
<sequence length="298" mass="33617">MKKSILYLTVLIICGCRDLSTTENPLNLPTTSPTPTFVECPQKPIIRLDKTDAKSLSLTENIITISDTVNSEKQLSYKFYARRDKDFNYRISSNVCIWIFAPDTKLLQRRELIIAEQRDSPISGEQMSIDLPLTGEYIVQVSSPSESTEFNLEMSLGDLPTPEPSTVNIDETSSTSKSETTPQESTPKTSSEAAVKNYYSNLNQGKYEQAWNQLSTSFQDNQQLHPDGYNSYYDWWTGINNIAIQDVKQVSTSTETATVNALVKYTKKSGENIAQSLELFLVWNSTDQKWNIDTVSLN</sequence>
<dbReference type="Proteomes" id="UP000269154">
    <property type="component" value="Unassembled WGS sequence"/>
</dbReference>
<dbReference type="OrthoDB" id="561399at2"/>
<keyword evidence="3" id="KW-1185">Reference proteome</keyword>
<organism evidence="2 3">
    <name type="scientific">Okeania hirsuta</name>
    <dbReference type="NCBI Taxonomy" id="1458930"/>
    <lineage>
        <taxon>Bacteria</taxon>
        <taxon>Bacillati</taxon>
        <taxon>Cyanobacteriota</taxon>
        <taxon>Cyanophyceae</taxon>
        <taxon>Oscillatoriophycideae</taxon>
        <taxon>Oscillatoriales</taxon>
        <taxon>Microcoleaceae</taxon>
        <taxon>Okeania</taxon>
    </lineage>
</organism>
<name>A0A3N6P3X5_9CYAN</name>